<reference evidence="2" key="1">
    <citation type="submission" date="2020-01" db="EMBL/GenBank/DDBJ databases">
        <authorList>
            <person name="Meier V. D."/>
            <person name="Meier V D."/>
        </authorList>
    </citation>
    <scope>NUCLEOTIDE SEQUENCE</scope>
    <source>
        <strain evidence="2">HLG_WM_MAG_02</strain>
    </source>
</reference>
<dbReference type="EMBL" id="CACVAZ010000113">
    <property type="protein sequence ID" value="CAA6817386.1"/>
    <property type="molecule type" value="Genomic_DNA"/>
</dbReference>
<accession>A0A6S6TQS3</accession>
<dbReference type="AlphaFoldDB" id="A0A6S6TQS3"/>
<keyword evidence="1" id="KW-0812">Transmembrane</keyword>
<protein>
    <submittedName>
        <fullName evidence="2">Uncharacterized protein</fullName>
    </submittedName>
</protein>
<evidence type="ECO:0000256" key="1">
    <source>
        <dbReference type="SAM" id="Phobius"/>
    </source>
</evidence>
<name>A0A6S6TQS3_9BACT</name>
<keyword evidence="1" id="KW-1133">Transmembrane helix</keyword>
<sequence>MQTIQTKRDSLPYQTEKVMQGILEGKSDETVGEIAAVISDFLVFGDLRDLSIQGMHYLKNEETDNFLVALSSLGLIATVSTAYTAGASSPIKGSISFLKYAKRANKIPLWFQTKLMKQIDIAKDKKSLINVQTLLTPIHKLYDKTGFTQAMNLMSKSRNIKELTLLSKFGTRFKKKSQVLLSTSNNTAIKYMQKMPNVSTKNFLYASTYGEQGLKGMHKLGTNKFMKRVGFNSNLAKTTYKGNLNALFNALLKNIPNSLLYAISLFGLFYFIRKFFTLKKKLFS</sequence>
<gene>
    <name evidence="2" type="ORF">HELGO_WM18301</name>
</gene>
<organism evidence="2">
    <name type="scientific">uncultured Sulfurovum sp</name>
    <dbReference type="NCBI Taxonomy" id="269237"/>
    <lineage>
        <taxon>Bacteria</taxon>
        <taxon>Pseudomonadati</taxon>
        <taxon>Campylobacterota</taxon>
        <taxon>Epsilonproteobacteria</taxon>
        <taxon>Campylobacterales</taxon>
        <taxon>Sulfurovaceae</taxon>
        <taxon>Sulfurovum</taxon>
        <taxon>environmental samples</taxon>
    </lineage>
</organism>
<evidence type="ECO:0000313" key="2">
    <source>
        <dbReference type="EMBL" id="CAA6817386.1"/>
    </source>
</evidence>
<feature type="transmembrane region" description="Helical" evidence="1">
    <location>
        <begin position="258"/>
        <end position="276"/>
    </location>
</feature>
<keyword evidence="1" id="KW-0472">Membrane</keyword>
<proteinExistence type="predicted"/>